<evidence type="ECO:0000313" key="2">
    <source>
        <dbReference type="Proteomes" id="UP000053676"/>
    </source>
</evidence>
<protein>
    <submittedName>
        <fullName evidence="1">Uncharacterized protein</fullName>
    </submittedName>
</protein>
<dbReference type="OrthoDB" id="20729at2759"/>
<dbReference type="EMBL" id="KI658524">
    <property type="protein sequence ID" value="ETN82301.1"/>
    <property type="molecule type" value="Genomic_DNA"/>
</dbReference>
<feature type="non-terminal residue" evidence="1">
    <location>
        <position position="1"/>
    </location>
</feature>
<name>W2TME3_NECAM</name>
<dbReference type="KEGG" id="nai:NECAME_02038"/>
<evidence type="ECO:0000313" key="1">
    <source>
        <dbReference type="EMBL" id="ETN82301.1"/>
    </source>
</evidence>
<dbReference type="AlphaFoldDB" id="W2TME3"/>
<organism evidence="1 2">
    <name type="scientific">Necator americanus</name>
    <name type="common">Human hookworm</name>
    <dbReference type="NCBI Taxonomy" id="51031"/>
    <lineage>
        <taxon>Eukaryota</taxon>
        <taxon>Metazoa</taxon>
        <taxon>Ecdysozoa</taxon>
        <taxon>Nematoda</taxon>
        <taxon>Chromadorea</taxon>
        <taxon>Rhabditida</taxon>
        <taxon>Rhabditina</taxon>
        <taxon>Rhabditomorpha</taxon>
        <taxon>Strongyloidea</taxon>
        <taxon>Ancylostomatidae</taxon>
        <taxon>Bunostominae</taxon>
        <taxon>Necator</taxon>
    </lineage>
</organism>
<dbReference type="STRING" id="51031.W2TME3"/>
<accession>W2TME3</accession>
<dbReference type="Proteomes" id="UP000053676">
    <property type="component" value="Unassembled WGS sequence"/>
</dbReference>
<proteinExistence type="predicted"/>
<sequence>YNNLCFVLCTLVSHQRAVSIVQFIKLSESTELRHLIASWIWEEIDKATKKMHETIEPLFARFSAPLSPAGQKSLAHVHDVFVAGSQILRELINACEREQDETKEYITSLEVQRFATDNLRSYSALIHQLIKSRILPVAEDREIRLAMEKALEERRSKASGQQLYIDKLVARMQ</sequence>
<gene>
    <name evidence="1" type="ORF">NECAME_02038</name>
</gene>
<reference evidence="2" key="1">
    <citation type="journal article" date="2014" name="Nat. Genet.">
        <title>Genome of the human hookworm Necator americanus.</title>
        <authorList>
            <person name="Tang Y.T."/>
            <person name="Gao X."/>
            <person name="Rosa B.A."/>
            <person name="Abubucker S."/>
            <person name="Hallsworth-Pepin K."/>
            <person name="Martin J."/>
            <person name="Tyagi R."/>
            <person name="Heizer E."/>
            <person name="Zhang X."/>
            <person name="Bhonagiri-Palsikar V."/>
            <person name="Minx P."/>
            <person name="Warren W.C."/>
            <person name="Wang Q."/>
            <person name="Zhan B."/>
            <person name="Hotez P.J."/>
            <person name="Sternberg P.W."/>
            <person name="Dougall A."/>
            <person name="Gaze S.T."/>
            <person name="Mulvenna J."/>
            <person name="Sotillo J."/>
            <person name="Ranganathan S."/>
            <person name="Rabelo E.M."/>
            <person name="Wilson R.K."/>
            <person name="Felgner P.L."/>
            <person name="Bethony J."/>
            <person name="Hawdon J.M."/>
            <person name="Gasser R.B."/>
            <person name="Loukas A."/>
            <person name="Mitreva M."/>
        </authorList>
    </citation>
    <scope>NUCLEOTIDE SEQUENCE [LARGE SCALE GENOMIC DNA]</scope>
</reference>
<feature type="non-terminal residue" evidence="1">
    <location>
        <position position="173"/>
    </location>
</feature>
<keyword evidence="2" id="KW-1185">Reference proteome</keyword>